<evidence type="ECO:0000259" key="9">
    <source>
        <dbReference type="PROSITE" id="PS50850"/>
    </source>
</evidence>
<dbReference type="Proteomes" id="UP000827549">
    <property type="component" value="Chromosome 1"/>
</dbReference>
<evidence type="ECO:0000256" key="4">
    <source>
        <dbReference type="ARBA" id="ARBA00022692"/>
    </source>
</evidence>
<keyword evidence="5 8" id="KW-1133">Transmembrane helix</keyword>
<feature type="transmembrane region" description="Helical" evidence="8">
    <location>
        <begin position="157"/>
        <end position="178"/>
    </location>
</feature>
<evidence type="ECO:0000256" key="1">
    <source>
        <dbReference type="ARBA" id="ARBA00004127"/>
    </source>
</evidence>
<proteinExistence type="inferred from homology"/>
<feature type="transmembrane region" description="Helical" evidence="8">
    <location>
        <begin position="190"/>
        <end position="211"/>
    </location>
</feature>
<keyword evidence="3" id="KW-0813">Transport</keyword>
<evidence type="ECO:0000256" key="6">
    <source>
        <dbReference type="ARBA" id="ARBA00023136"/>
    </source>
</evidence>
<feature type="region of interest" description="Disordered" evidence="7">
    <location>
        <begin position="1"/>
        <end position="51"/>
    </location>
</feature>
<feature type="transmembrane region" description="Helical" evidence="8">
    <location>
        <begin position="286"/>
        <end position="305"/>
    </location>
</feature>
<dbReference type="RefSeq" id="XP_062623643.1">
    <property type="nucleotide sequence ID" value="XM_062767659.1"/>
</dbReference>
<evidence type="ECO:0000256" key="2">
    <source>
        <dbReference type="ARBA" id="ARBA00008335"/>
    </source>
</evidence>
<evidence type="ECO:0000256" key="3">
    <source>
        <dbReference type="ARBA" id="ARBA00022448"/>
    </source>
</evidence>
<dbReference type="InterPro" id="IPR020846">
    <property type="entry name" value="MFS_dom"/>
</dbReference>
<feature type="transmembrane region" description="Helical" evidence="8">
    <location>
        <begin position="458"/>
        <end position="478"/>
    </location>
</feature>
<feature type="transmembrane region" description="Helical" evidence="8">
    <location>
        <begin position="424"/>
        <end position="446"/>
    </location>
</feature>
<evidence type="ECO:0000313" key="11">
    <source>
        <dbReference type="Proteomes" id="UP000827549"/>
    </source>
</evidence>
<dbReference type="CDD" id="cd17502">
    <property type="entry name" value="MFS_Azr1_MDR_like"/>
    <property type="match status" value="1"/>
</dbReference>
<accession>A0AAF0Y4N6</accession>
<feature type="transmembrane region" description="Helical" evidence="8">
    <location>
        <begin position="359"/>
        <end position="381"/>
    </location>
</feature>
<feature type="compositionally biased region" description="Basic and acidic residues" evidence="7">
    <location>
        <begin position="608"/>
        <end position="622"/>
    </location>
</feature>
<evidence type="ECO:0000313" key="10">
    <source>
        <dbReference type="EMBL" id="WOO77611.1"/>
    </source>
</evidence>
<evidence type="ECO:0000256" key="7">
    <source>
        <dbReference type="SAM" id="MobiDB-lite"/>
    </source>
</evidence>
<feature type="transmembrane region" description="Helical" evidence="8">
    <location>
        <begin position="531"/>
        <end position="549"/>
    </location>
</feature>
<gene>
    <name evidence="10" type="primary">SPBC16A3.17c</name>
    <name evidence="10" type="ORF">LOC62_01G001180</name>
</gene>
<feature type="transmembrane region" description="Helical" evidence="8">
    <location>
        <begin position="393"/>
        <end position="412"/>
    </location>
</feature>
<dbReference type="AlphaFoldDB" id="A0AAF0Y4N6"/>
<dbReference type="GO" id="GO:0005886">
    <property type="term" value="C:plasma membrane"/>
    <property type="evidence" value="ECO:0007669"/>
    <property type="project" value="TreeGrafter"/>
</dbReference>
<dbReference type="GeneID" id="87804437"/>
<keyword evidence="4 8" id="KW-0812">Transmembrane</keyword>
<feature type="compositionally biased region" description="Polar residues" evidence="7">
    <location>
        <begin position="597"/>
        <end position="607"/>
    </location>
</feature>
<dbReference type="PROSITE" id="PS50850">
    <property type="entry name" value="MFS"/>
    <property type="match status" value="1"/>
</dbReference>
<feature type="domain" description="Major facilitator superfamily (MFS) profile" evidence="9">
    <location>
        <begin position="66"/>
        <end position="550"/>
    </location>
</feature>
<dbReference type="Gene3D" id="1.20.1720.10">
    <property type="entry name" value="Multidrug resistance protein D"/>
    <property type="match status" value="1"/>
</dbReference>
<feature type="region of interest" description="Disordered" evidence="7">
    <location>
        <begin position="555"/>
        <end position="622"/>
    </location>
</feature>
<comment type="similarity">
    <text evidence="2">Belongs to the major facilitator superfamily.</text>
</comment>
<dbReference type="InterPro" id="IPR036259">
    <property type="entry name" value="MFS_trans_sf"/>
</dbReference>
<evidence type="ECO:0000256" key="8">
    <source>
        <dbReference type="SAM" id="Phobius"/>
    </source>
</evidence>
<feature type="transmembrane region" description="Helical" evidence="8">
    <location>
        <begin position="326"/>
        <end position="347"/>
    </location>
</feature>
<dbReference type="EMBL" id="CP086714">
    <property type="protein sequence ID" value="WOO77611.1"/>
    <property type="molecule type" value="Genomic_DNA"/>
</dbReference>
<feature type="transmembrane region" description="Helical" evidence="8">
    <location>
        <begin position="132"/>
        <end position="151"/>
    </location>
</feature>
<dbReference type="SUPFAM" id="SSF103473">
    <property type="entry name" value="MFS general substrate transporter"/>
    <property type="match status" value="1"/>
</dbReference>
<evidence type="ECO:0000256" key="5">
    <source>
        <dbReference type="ARBA" id="ARBA00022989"/>
    </source>
</evidence>
<dbReference type="Pfam" id="PF07690">
    <property type="entry name" value="MFS_1"/>
    <property type="match status" value="1"/>
</dbReference>
<dbReference type="Gene3D" id="1.20.1250.20">
    <property type="entry name" value="MFS general substrate transporter like domains"/>
    <property type="match status" value="1"/>
</dbReference>
<protein>
    <submittedName>
        <fullName evidence="10">Purtative MFS-type transporterc</fullName>
    </submittedName>
</protein>
<dbReference type="PANTHER" id="PTHR23501:SF102">
    <property type="entry name" value="DRUG TRANSPORTER, PUTATIVE (AFU_ORTHOLOGUE AFUA_3G08530)-RELATED"/>
    <property type="match status" value="1"/>
</dbReference>
<dbReference type="InterPro" id="IPR011701">
    <property type="entry name" value="MFS"/>
</dbReference>
<feature type="transmembrane region" description="Helical" evidence="8">
    <location>
        <begin position="217"/>
        <end position="238"/>
    </location>
</feature>
<reference evidence="10" key="1">
    <citation type="submission" date="2023-10" db="EMBL/GenBank/DDBJ databases">
        <authorList>
            <person name="Noh H."/>
        </authorList>
    </citation>
    <scope>NUCLEOTIDE SEQUENCE</scope>
    <source>
        <strain evidence="10">DUCC4014</strain>
    </source>
</reference>
<name>A0AAF0Y4N6_9TREE</name>
<organism evidence="10 11">
    <name type="scientific">Vanrija pseudolonga</name>
    <dbReference type="NCBI Taxonomy" id="143232"/>
    <lineage>
        <taxon>Eukaryota</taxon>
        <taxon>Fungi</taxon>
        <taxon>Dikarya</taxon>
        <taxon>Basidiomycota</taxon>
        <taxon>Agaricomycotina</taxon>
        <taxon>Tremellomycetes</taxon>
        <taxon>Trichosporonales</taxon>
        <taxon>Trichosporonaceae</taxon>
        <taxon>Vanrija</taxon>
    </lineage>
</organism>
<feature type="transmembrane region" description="Helical" evidence="8">
    <location>
        <begin position="259"/>
        <end position="280"/>
    </location>
</feature>
<keyword evidence="11" id="KW-1185">Reference proteome</keyword>
<dbReference type="GO" id="GO:0012505">
    <property type="term" value="C:endomembrane system"/>
    <property type="evidence" value="ECO:0007669"/>
    <property type="project" value="UniProtKB-SubCell"/>
</dbReference>
<dbReference type="GO" id="GO:0022857">
    <property type="term" value="F:transmembrane transporter activity"/>
    <property type="evidence" value="ECO:0007669"/>
    <property type="project" value="InterPro"/>
</dbReference>
<sequence>MSAKYDDTAPIPNDLPPTAPALGDVENQAGSGTATPTDGARRKKGGGLTEGDADVAAIPDNNLWIVMPSIGLVLFLSALDQTIIATALPTIAEKFHATPSQYSWVATAYQLAMTLLTPVNGRVSDIVGRKPMLYIAIIVFTVFSALCGAAQNITWLIVARAFQGLGGGSIIGLTTMVVSDIVPLQQRGTYQGYMGASWGIAAVLGPILGGALTQKASWRWCFFINLPTCGVALILLVFTLKLNPPKGITFAELRRTFDFTGLVLVMAGGALLITGFSWAADHGFHTAAAIAMIAVGGFLLVLTVVNSLYTSRNAVIPARMFKTRTTLFFTIASTLHALAFIPSNILLPQFFQGVRGADALQSGIQLLPYAIFVSWSTVVAGQIQSRLRIVRPVVWVGYAVAVLSFGIMYGFFDSTMPLSRQYGLLVLPAVGIGLSLSSPLLIMQAAMPLKEMAAVTSAWTLTRSLGGSIGIAVFTAILNTNLRSKFTKVPGYGTEFEVPTSAQGYIALHELPEGPTKDAVLKAFSDSFRPVWLLSIIIFAICLVITIPTKSYSLNRGPQAAKTPGDASPVPEKSEGGEGDALPEEAQRAQGQDEATESSVATLNSTPSRDDAKVDAKADVKV</sequence>
<keyword evidence="6 8" id="KW-0472">Membrane</keyword>
<dbReference type="PRINTS" id="PR01036">
    <property type="entry name" value="TCRTETB"/>
</dbReference>
<dbReference type="FunFam" id="1.20.1720.10:FF:000013">
    <property type="entry name" value="Related to multidrug resistance proteins"/>
    <property type="match status" value="1"/>
</dbReference>
<comment type="subcellular location">
    <subcellularLocation>
        <location evidence="1">Endomembrane system</location>
        <topology evidence="1">Multi-pass membrane protein</topology>
    </subcellularLocation>
</comment>
<dbReference type="PANTHER" id="PTHR23501">
    <property type="entry name" value="MAJOR FACILITATOR SUPERFAMILY"/>
    <property type="match status" value="1"/>
</dbReference>